<dbReference type="PROSITE" id="PS50914">
    <property type="entry name" value="BON"/>
    <property type="match status" value="1"/>
</dbReference>
<comment type="caution">
    <text evidence="3">The sequence shown here is derived from an EMBL/GenBank/DDBJ whole genome shotgun (WGS) entry which is preliminary data.</text>
</comment>
<proteinExistence type="predicted"/>
<protein>
    <submittedName>
        <fullName evidence="3">Osmotically-inducible protein OsmY</fullName>
    </submittedName>
</protein>
<reference evidence="3 4" key="1">
    <citation type="submission" date="2020-08" db="EMBL/GenBank/DDBJ databases">
        <title>Genomic Encyclopedia of Type Strains, Phase IV (KMG-IV): sequencing the most valuable type-strain genomes for metagenomic binning, comparative biology and taxonomic classification.</title>
        <authorList>
            <person name="Goeker M."/>
        </authorList>
    </citation>
    <scope>NUCLEOTIDE SEQUENCE [LARGE SCALE GENOMIC DNA]</scope>
    <source>
        <strain evidence="3 4">DSM 29781</strain>
    </source>
</reference>
<evidence type="ECO:0000259" key="2">
    <source>
        <dbReference type="PROSITE" id="PS50914"/>
    </source>
</evidence>
<dbReference type="Pfam" id="PF04972">
    <property type="entry name" value="BON"/>
    <property type="match status" value="1"/>
</dbReference>
<evidence type="ECO:0000256" key="1">
    <source>
        <dbReference type="SAM" id="SignalP"/>
    </source>
</evidence>
<dbReference type="InterPro" id="IPR051686">
    <property type="entry name" value="Lipoprotein_DolP"/>
</dbReference>
<sequence>MTKNRIAIAAIASALSLGVLSGCAVSRGQSTMGEYIDDAAITTAVKARFVESKEVAASSISVETLNGTVLLSGFAKSANERIAAERLAREAKGVKSVRNEIVVRP</sequence>
<gene>
    <name evidence="3" type="ORF">HNQ70_002549</name>
</gene>
<feature type="signal peptide" evidence="1">
    <location>
        <begin position="1"/>
        <end position="24"/>
    </location>
</feature>
<keyword evidence="4" id="KW-1185">Reference proteome</keyword>
<dbReference type="RefSeq" id="WP_183968143.1">
    <property type="nucleotide sequence ID" value="NZ_BAABEW010000022.1"/>
</dbReference>
<dbReference type="AlphaFoldDB" id="A0A7W8HJF0"/>
<dbReference type="PANTHER" id="PTHR34606">
    <property type="entry name" value="BON DOMAIN-CONTAINING PROTEIN"/>
    <property type="match status" value="1"/>
</dbReference>
<name>A0A7W8HJF0_9BURK</name>
<feature type="domain" description="BON" evidence="2">
    <location>
        <begin position="37"/>
        <end position="105"/>
    </location>
</feature>
<dbReference type="SMART" id="SM00749">
    <property type="entry name" value="BON"/>
    <property type="match status" value="1"/>
</dbReference>
<evidence type="ECO:0000313" key="3">
    <source>
        <dbReference type="EMBL" id="MBB5272526.1"/>
    </source>
</evidence>
<dbReference type="Proteomes" id="UP000532440">
    <property type="component" value="Unassembled WGS sequence"/>
</dbReference>
<dbReference type="InterPro" id="IPR014004">
    <property type="entry name" value="Transpt-assoc_nodulatn_dom_bac"/>
</dbReference>
<dbReference type="PANTHER" id="PTHR34606:SF16">
    <property type="entry name" value="BON DOMAIN-CONTAINING PROTEIN"/>
    <property type="match status" value="1"/>
</dbReference>
<dbReference type="Gene3D" id="3.30.1340.30">
    <property type="match status" value="1"/>
</dbReference>
<accession>A0A7W8HJF0</accession>
<dbReference type="InterPro" id="IPR007055">
    <property type="entry name" value="BON_dom"/>
</dbReference>
<keyword evidence="1" id="KW-0732">Signal</keyword>
<dbReference type="PROSITE" id="PS51257">
    <property type="entry name" value="PROKAR_LIPOPROTEIN"/>
    <property type="match status" value="1"/>
</dbReference>
<dbReference type="EMBL" id="JACHGB010000005">
    <property type="protein sequence ID" value="MBB5272526.1"/>
    <property type="molecule type" value="Genomic_DNA"/>
</dbReference>
<evidence type="ECO:0000313" key="4">
    <source>
        <dbReference type="Proteomes" id="UP000532440"/>
    </source>
</evidence>
<feature type="chain" id="PRO_5030662141" evidence="1">
    <location>
        <begin position="25"/>
        <end position="105"/>
    </location>
</feature>
<organism evidence="3 4">
    <name type="scientific">Quisquiliibacterium transsilvanicum</name>
    <dbReference type="NCBI Taxonomy" id="1549638"/>
    <lineage>
        <taxon>Bacteria</taxon>
        <taxon>Pseudomonadati</taxon>
        <taxon>Pseudomonadota</taxon>
        <taxon>Betaproteobacteria</taxon>
        <taxon>Burkholderiales</taxon>
        <taxon>Burkholderiaceae</taxon>
        <taxon>Quisquiliibacterium</taxon>
    </lineage>
</organism>